<dbReference type="AlphaFoldDB" id="A0A8T0BXN6"/>
<evidence type="ECO:0000256" key="5">
    <source>
        <dbReference type="ARBA" id="ARBA00022692"/>
    </source>
</evidence>
<evidence type="ECO:0000256" key="9">
    <source>
        <dbReference type="ARBA" id="ARBA00023136"/>
    </source>
</evidence>
<sequence length="84" mass="10272">MAVYTYYILTKRAFVYAAVNDRQFLHYFYKSAKKQKYNMEKYNILKDELALVEEDLRRLRYPNQPQMPMEQIKHNSHVAHRLSL</sequence>
<proteinExistence type="inferred from homology"/>
<keyword evidence="8 10" id="KW-0406">Ion transport</keyword>
<keyword evidence="13" id="KW-1185">Reference proteome</keyword>
<dbReference type="Pfam" id="PF04678">
    <property type="entry name" value="MCU"/>
    <property type="match status" value="1"/>
</dbReference>
<organism evidence="12 13">
    <name type="scientific">Silurus meridionalis</name>
    <name type="common">Southern catfish</name>
    <name type="synonym">Silurus soldatovi meridionalis</name>
    <dbReference type="NCBI Taxonomy" id="175797"/>
    <lineage>
        <taxon>Eukaryota</taxon>
        <taxon>Metazoa</taxon>
        <taxon>Chordata</taxon>
        <taxon>Craniata</taxon>
        <taxon>Vertebrata</taxon>
        <taxon>Euteleostomi</taxon>
        <taxon>Actinopterygii</taxon>
        <taxon>Neopterygii</taxon>
        <taxon>Teleostei</taxon>
        <taxon>Ostariophysi</taxon>
        <taxon>Siluriformes</taxon>
        <taxon>Siluridae</taxon>
        <taxon>Silurus</taxon>
    </lineage>
</organism>
<keyword evidence="10" id="KW-0999">Mitochondrion inner membrane</keyword>
<evidence type="ECO:0000256" key="2">
    <source>
        <dbReference type="ARBA" id="ARBA00005653"/>
    </source>
</evidence>
<dbReference type="Proteomes" id="UP000606274">
    <property type="component" value="Unassembled WGS sequence"/>
</dbReference>
<evidence type="ECO:0000313" key="12">
    <source>
        <dbReference type="EMBL" id="KAF7710140.1"/>
    </source>
</evidence>
<dbReference type="PANTHER" id="PTHR13462">
    <property type="entry name" value="CALCIUM UNIPORTER PROTEIN, MITOCHONDRIAL"/>
    <property type="match status" value="1"/>
</dbReference>
<keyword evidence="10" id="KW-0407">Ion channel</keyword>
<comment type="subcellular location">
    <subcellularLocation>
        <location evidence="1">Membrane</location>
        <topology evidence="1">Multi-pass membrane protein</topology>
    </subcellularLocation>
    <subcellularLocation>
        <location evidence="10">Mitochondrion inner membrane</location>
        <topology evidence="10">Multi-pass membrane protein</topology>
    </subcellularLocation>
</comment>
<keyword evidence="6 10" id="KW-0106">Calcium</keyword>
<evidence type="ECO:0000259" key="11">
    <source>
        <dbReference type="Pfam" id="PF04678"/>
    </source>
</evidence>
<keyword evidence="7" id="KW-1133">Transmembrane helix</keyword>
<dbReference type="GO" id="GO:0015292">
    <property type="term" value="F:uniporter activity"/>
    <property type="evidence" value="ECO:0007669"/>
    <property type="project" value="UniProtKB-UniRule"/>
</dbReference>
<reference evidence="12" key="1">
    <citation type="submission" date="2020-08" db="EMBL/GenBank/DDBJ databases">
        <title>Chromosome-level assembly of Southern catfish (Silurus meridionalis) provides insights into visual adaptation to the nocturnal and benthic lifestyles.</title>
        <authorList>
            <person name="Zhang Y."/>
            <person name="Wang D."/>
            <person name="Peng Z."/>
        </authorList>
    </citation>
    <scope>NUCLEOTIDE SEQUENCE</scope>
    <source>
        <strain evidence="12">SWU-2019-XX</strain>
        <tissue evidence="12">Muscle</tissue>
    </source>
</reference>
<name>A0A8T0BXN6_SILME</name>
<dbReference type="PANTHER" id="PTHR13462:SF6">
    <property type="entry name" value="CALCIUM UNIPORTER REGULATORY SUBUNIT MCUB, MITOCHONDRIAL"/>
    <property type="match status" value="1"/>
</dbReference>
<dbReference type="GO" id="GO:0051560">
    <property type="term" value="P:mitochondrial calcium ion homeostasis"/>
    <property type="evidence" value="ECO:0007669"/>
    <property type="project" value="UniProtKB-UniRule"/>
</dbReference>
<evidence type="ECO:0000256" key="4">
    <source>
        <dbReference type="ARBA" id="ARBA00022568"/>
    </source>
</evidence>
<evidence type="ECO:0000256" key="1">
    <source>
        <dbReference type="ARBA" id="ARBA00004141"/>
    </source>
</evidence>
<dbReference type="GO" id="GO:0005262">
    <property type="term" value="F:calcium channel activity"/>
    <property type="evidence" value="ECO:0007669"/>
    <property type="project" value="UniProtKB-UniRule"/>
</dbReference>
<evidence type="ECO:0000256" key="10">
    <source>
        <dbReference type="RuleBase" id="RU367035"/>
    </source>
</evidence>
<keyword evidence="10" id="KW-0496">Mitochondrion</keyword>
<dbReference type="GO" id="GO:0036444">
    <property type="term" value="P:calcium import into the mitochondrion"/>
    <property type="evidence" value="ECO:0007669"/>
    <property type="project" value="TreeGrafter"/>
</dbReference>
<comment type="domain">
    <text evidence="10">The selectivity filter, in which calcium ions are arranged in single file, is composed of two acidic rings separated by one helical turn along the central axis of the channel pore.</text>
</comment>
<keyword evidence="10" id="KW-0107">Calcium channel</keyword>
<keyword evidence="3 10" id="KW-0813">Transport</keyword>
<dbReference type="GO" id="GO:0019855">
    <property type="term" value="F:calcium channel inhibitor activity"/>
    <property type="evidence" value="ECO:0007669"/>
    <property type="project" value="TreeGrafter"/>
</dbReference>
<gene>
    <name evidence="12" type="ORF">HF521_009012</name>
</gene>
<protein>
    <recommendedName>
        <fullName evidence="10">Calcium uniporter protein</fullName>
    </recommendedName>
</protein>
<evidence type="ECO:0000256" key="6">
    <source>
        <dbReference type="ARBA" id="ARBA00022837"/>
    </source>
</evidence>
<comment type="similarity">
    <text evidence="2 10">Belongs to the MCU (TC 1.A.77) family.</text>
</comment>
<dbReference type="InterPro" id="IPR006769">
    <property type="entry name" value="MCU_C"/>
</dbReference>
<keyword evidence="5" id="KW-0812">Transmembrane</keyword>
<keyword evidence="4 10" id="KW-0109">Calcium transport</keyword>
<evidence type="ECO:0000256" key="3">
    <source>
        <dbReference type="ARBA" id="ARBA00022448"/>
    </source>
</evidence>
<evidence type="ECO:0000256" key="7">
    <source>
        <dbReference type="ARBA" id="ARBA00022989"/>
    </source>
</evidence>
<feature type="domain" description="Calcium uniporter protein C-terminal" evidence="11">
    <location>
        <begin position="1"/>
        <end position="44"/>
    </location>
</feature>
<dbReference type="GO" id="GO:1990246">
    <property type="term" value="C:uniplex complex"/>
    <property type="evidence" value="ECO:0007669"/>
    <property type="project" value="TreeGrafter"/>
</dbReference>
<evidence type="ECO:0000313" key="13">
    <source>
        <dbReference type="Proteomes" id="UP000606274"/>
    </source>
</evidence>
<accession>A0A8T0BXN6</accession>
<comment type="caution">
    <text evidence="12">The sequence shown here is derived from an EMBL/GenBank/DDBJ whole genome shotgun (WGS) entry which is preliminary data.</text>
</comment>
<comment type="function">
    <text evidence="10">Mitochondrial inner membrane calcium uniporter that mediates calcium uptake into mitochondria. Mitochondrial calcium homeostasis plays key roles in cellular physiology and regulates cell bioenergetics, cytoplasmic calcium signals and activation of cell death pathways.</text>
</comment>
<dbReference type="InterPro" id="IPR039055">
    <property type="entry name" value="MCU_fam"/>
</dbReference>
<dbReference type="EMBL" id="JABFDY010000002">
    <property type="protein sequence ID" value="KAF7710140.1"/>
    <property type="molecule type" value="Genomic_DNA"/>
</dbReference>
<keyword evidence="9" id="KW-0472">Membrane</keyword>
<evidence type="ECO:0000256" key="8">
    <source>
        <dbReference type="ARBA" id="ARBA00023065"/>
    </source>
</evidence>